<protein>
    <submittedName>
        <fullName evidence="1">Uncharacterized protein</fullName>
    </submittedName>
</protein>
<dbReference type="Proteomes" id="UP000887013">
    <property type="component" value="Unassembled WGS sequence"/>
</dbReference>
<evidence type="ECO:0000313" key="1">
    <source>
        <dbReference type="EMBL" id="GFS99743.1"/>
    </source>
</evidence>
<dbReference type="EMBL" id="BMAW01006656">
    <property type="protein sequence ID" value="GFS99743.1"/>
    <property type="molecule type" value="Genomic_DNA"/>
</dbReference>
<proteinExistence type="predicted"/>
<sequence>MSGAEFREQKFRAFLPEERICELQGVKNGSQLREWSSSSDTVIANHVQFWFRRIGSGIFDVKDGPRTGRPIVKNVDKITEIVDRLVSSPSIAQ</sequence>
<comment type="caution">
    <text evidence="1">The sequence shown here is derived from an EMBL/GenBank/DDBJ whole genome shotgun (WGS) entry which is preliminary data.</text>
</comment>
<organism evidence="1 2">
    <name type="scientific">Nephila pilipes</name>
    <name type="common">Giant wood spider</name>
    <name type="synonym">Nephila maculata</name>
    <dbReference type="NCBI Taxonomy" id="299642"/>
    <lineage>
        <taxon>Eukaryota</taxon>
        <taxon>Metazoa</taxon>
        <taxon>Ecdysozoa</taxon>
        <taxon>Arthropoda</taxon>
        <taxon>Chelicerata</taxon>
        <taxon>Arachnida</taxon>
        <taxon>Araneae</taxon>
        <taxon>Araneomorphae</taxon>
        <taxon>Entelegynae</taxon>
        <taxon>Araneoidea</taxon>
        <taxon>Nephilidae</taxon>
        <taxon>Nephila</taxon>
    </lineage>
</organism>
<reference evidence="1" key="1">
    <citation type="submission" date="2020-08" db="EMBL/GenBank/DDBJ databases">
        <title>Multicomponent nature underlies the extraordinary mechanical properties of spider dragline silk.</title>
        <authorList>
            <person name="Kono N."/>
            <person name="Nakamura H."/>
            <person name="Mori M."/>
            <person name="Yoshida Y."/>
            <person name="Ohtoshi R."/>
            <person name="Malay A.D."/>
            <person name="Moran D.A.P."/>
            <person name="Tomita M."/>
            <person name="Numata K."/>
            <person name="Arakawa K."/>
        </authorList>
    </citation>
    <scope>NUCLEOTIDE SEQUENCE</scope>
</reference>
<gene>
    <name evidence="1" type="ORF">NPIL_515871</name>
</gene>
<name>A0A8X6TEI4_NEPPI</name>
<dbReference type="OrthoDB" id="8056049at2759"/>
<accession>A0A8X6TEI4</accession>
<dbReference type="AlphaFoldDB" id="A0A8X6TEI4"/>
<keyword evidence="2" id="KW-1185">Reference proteome</keyword>
<evidence type="ECO:0000313" key="2">
    <source>
        <dbReference type="Proteomes" id="UP000887013"/>
    </source>
</evidence>